<evidence type="ECO:0000259" key="5">
    <source>
        <dbReference type="Pfam" id="PF01420"/>
    </source>
</evidence>
<dbReference type="Gene3D" id="3.90.220.20">
    <property type="entry name" value="DNA methylase specificity domains"/>
    <property type="match status" value="2"/>
</dbReference>
<dbReference type="AlphaFoldDB" id="A0A4P6MVR6"/>
<sequence>MGAGDQGLRKVSVEWVRVGDVLELQRTPIDIELTESYKRIGIYSWGRGLLHRSEVPGTEMGSLRYYTFPTEALILSNIQAWEAAVAVTSEAETGYVASNRFLPYVPKTERVDVRYLAHYFVSERGLGQLRSASPGTQVRNRTLGKKLFEELRIPLPPIDEQRRIAAHLDAVQDYVAHLASESITFPLQRLPTVVGDVITEAGLPVTTVGELLSVVNTTIHPGEPLQGATEFVGLEHIASHTGDRLGSRAIHEETGRKFLFRPGQVTFGYLRPYLNKAWVADRTGLCSVEQFILEPVDGLAPELLAHLLRSAHVLDRAVAATNRLQLPRLSLKTLLAMEVPDIRVAQPGLTRRLDLLRDQFVTLSRIDKRREVLRDGMLPAARNEIFTAMR</sequence>
<feature type="domain" description="Type I restriction modification DNA specificity" evidence="5">
    <location>
        <begin position="13"/>
        <end position="173"/>
    </location>
</feature>
<dbReference type="SUPFAM" id="SSF116734">
    <property type="entry name" value="DNA methylase specificity domain"/>
    <property type="match status" value="2"/>
</dbReference>
<dbReference type="InterPro" id="IPR000055">
    <property type="entry name" value="Restrct_endonuc_typeI_TRD"/>
</dbReference>
<name>A0A4P6MVR6_9MICO</name>
<evidence type="ECO:0000256" key="4">
    <source>
        <dbReference type="ARBA" id="ARBA00038652"/>
    </source>
</evidence>
<comment type="subunit">
    <text evidence="4">The methyltransferase is composed of M and S polypeptides.</text>
</comment>
<dbReference type="OrthoDB" id="3197085at2"/>
<dbReference type="InterPro" id="IPR051212">
    <property type="entry name" value="Type-I_RE_S_subunit"/>
</dbReference>
<keyword evidence="2" id="KW-0680">Restriction system</keyword>
<dbReference type="PANTHER" id="PTHR43140">
    <property type="entry name" value="TYPE-1 RESTRICTION ENZYME ECOKI SPECIFICITY PROTEIN"/>
    <property type="match status" value="1"/>
</dbReference>
<dbReference type="InterPro" id="IPR044946">
    <property type="entry name" value="Restrct_endonuc_typeI_TRD_sf"/>
</dbReference>
<evidence type="ECO:0000256" key="3">
    <source>
        <dbReference type="ARBA" id="ARBA00023125"/>
    </source>
</evidence>
<dbReference type="GO" id="GO:0003677">
    <property type="term" value="F:DNA binding"/>
    <property type="evidence" value="ECO:0007669"/>
    <property type="project" value="UniProtKB-KW"/>
</dbReference>
<proteinExistence type="inferred from homology"/>
<evidence type="ECO:0000313" key="6">
    <source>
        <dbReference type="EMBL" id="QBF47036.1"/>
    </source>
</evidence>
<comment type="similarity">
    <text evidence="1">Belongs to the type-I restriction system S methylase family.</text>
</comment>
<gene>
    <name evidence="6" type="ORF">EXU32_12720</name>
</gene>
<keyword evidence="3" id="KW-0238">DNA-binding</keyword>
<dbReference type="KEGG" id="jli:EXU32_12720"/>
<dbReference type="GO" id="GO:0009307">
    <property type="term" value="P:DNA restriction-modification system"/>
    <property type="evidence" value="ECO:0007669"/>
    <property type="project" value="UniProtKB-KW"/>
</dbReference>
<accession>A0A4P6MVR6</accession>
<dbReference type="Proteomes" id="UP000290408">
    <property type="component" value="Chromosome"/>
</dbReference>
<keyword evidence="7" id="KW-1185">Reference proteome</keyword>
<dbReference type="REBASE" id="301845">
    <property type="entry name" value="S.Jli33X1ORF12725P"/>
</dbReference>
<reference evidence="6 7" key="1">
    <citation type="submission" date="2019-02" db="EMBL/GenBank/DDBJ databases">
        <title>Genomic data mining of an Antarctic deep-sea actinobacterium, Janibacterlimosus P3-3-X1.</title>
        <authorList>
            <person name="Liao L."/>
            <person name="Chen B."/>
        </authorList>
    </citation>
    <scope>NUCLEOTIDE SEQUENCE [LARGE SCALE GENOMIC DNA]</scope>
    <source>
        <strain evidence="6 7">P3-3-X1</strain>
    </source>
</reference>
<dbReference type="PANTHER" id="PTHR43140:SF1">
    <property type="entry name" value="TYPE I RESTRICTION ENZYME ECOKI SPECIFICITY SUBUNIT"/>
    <property type="match status" value="1"/>
</dbReference>
<organism evidence="6 7">
    <name type="scientific">Janibacter limosus</name>
    <dbReference type="NCBI Taxonomy" id="53458"/>
    <lineage>
        <taxon>Bacteria</taxon>
        <taxon>Bacillati</taxon>
        <taxon>Actinomycetota</taxon>
        <taxon>Actinomycetes</taxon>
        <taxon>Micrococcales</taxon>
        <taxon>Intrasporangiaceae</taxon>
        <taxon>Janibacter</taxon>
    </lineage>
</organism>
<dbReference type="Pfam" id="PF01420">
    <property type="entry name" value="Methylase_S"/>
    <property type="match status" value="1"/>
</dbReference>
<evidence type="ECO:0000256" key="2">
    <source>
        <dbReference type="ARBA" id="ARBA00022747"/>
    </source>
</evidence>
<protein>
    <recommendedName>
        <fullName evidence="5">Type I restriction modification DNA specificity domain-containing protein</fullName>
    </recommendedName>
</protein>
<dbReference type="EMBL" id="CP036164">
    <property type="protein sequence ID" value="QBF47036.1"/>
    <property type="molecule type" value="Genomic_DNA"/>
</dbReference>
<evidence type="ECO:0000313" key="7">
    <source>
        <dbReference type="Proteomes" id="UP000290408"/>
    </source>
</evidence>
<evidence type="ECO:0000256" key="1">
    <source>
        <dbReference type="ARBA" id="ARBA00010923"/>
    </source>
</evidence>